<dbReference type="STRING" id="1423745.GCA_001311215_01196"/>
<dbReference type="InterPro" id="IPR016040">
    <property type="entry name" value="NAD(P)-bd_dom"/>
</dbReference>
<dbReference type="Proteomes" id="UP000051586">
    <property type="component" value="Unassembled WGS sequence"/>
</dbReference>
<name>A0A0R2CI46_9LACO</name>
<dbReference type="EMBL" id="AYZI01000006">
    <property type="protein sequence ID" value="KRM91304.1"/>
    <property type="molecule type" value="Genomic_DNA"/>
</dbReference>
<evidence type="ECO:0000259" key="1">
    <source>
        <dbReference type="Pfam" id="PF13460"/>
    </source>
</evidence>
<dbReference type="PATRIC" id="fig|1423745.4.peg.1087"/>
<dbReference type="Gene3D" id="3.40.50.720">
    <property type="entry name" value="NAD(P)-binding Rossmann-like Domain"/>
    <property type="match status" value="1"/>
</dbReference>
<dbReference type="RefSeq" id="WP_051393797.1">
    <property type="nucleotide sequence ID" value="NZ_AYZI01000006.1"/>
</dbReference>
<organism evidence="2 3">
    <name type="scientific">Fructilactobacillus florum DSM 22689 = JCM 16035</name>
    <dbReference type="NCBI Taxonomy" id="1423745"/>
    <lineage>
        <taxon>Bacteria</taxon>
        <taxon>Bacillati</taxon>
        <taxon>Bacillota</taxon>
        <taxon>Bacilli</taxon>
        <taxon>Lactobacillales</taxon>
        <taxon>Lactobacillaceae</taxon>
        <taxon>Fructilactobacillus</taxon>
    </lineage>
</organism>
<comment type="caution">
    <text evidence="2">The sequence shown here is derived from an EMBL/GenBank/DDBJ whole genome shotgun (WGS) entry which is preliminary data.</text>
</comment>
<gene>
    <name evidence="2" type="ORF">FC87_GL001024</name>
</gene>
<evidence type="ECO:0000313" key="2">
    <source>
        <dbReference type="EMBL" id="KRM91304.1"/>
    </source>
</evidence>
<dbReference type="AlphaFoldDB" id="A0A0R2CI46"/>
<dbReference type="InterPro" id="IPR036291">
    <property type="entry name" value="NAD(P)-bd_dom_sf"/>
</dbReference>
<feature type="domain" description="NAD(P)-binding" evidence="1">
    <location>
        <begin position="34"/>
        <end position="173"/>
    </location>
</feature>
<dbReference type="SUPFAM" id="SSF51735">
    <property type="entry name" value="NAD(P)-binding Rossmann-fold domains"/>
    <property type="match status" value="1"/>
</dbReference>
<sequence length="192" mass="21103">MTQMKQILLVGTGPLATGIKMRFQDDSHWSLTQIAGTSEQLAQINQLQTQVPLIIIFALSGHGTDFVIPEVLDHPLVRKGSINRIIMIATAGIDQEVQGSLKYNEINDVPEYLREQRYAVKVIDETEVPYTIFRPGDLVAGGTRPINLFAEGTQMPAGEVSYETMASLVMQAVVTDRFLNQSVGVVASSKEN</sequence>
<reference evidence="2 3" key="1">
    <citation type="journal article" date="2015" name="Genome Announc.">
        <title>Expanding the biotechnology potential of lactobacilli through comparative genomics of 213 strains and associated genera.</title>
        <authorList>
            <person name="Sun Z."/>
            <person name="Harris H.M."/>
            <person name="McCann A."/>
            <person name="Guo C."/>
            <person name="Argimon S."/>
            <person name="Zhang W."/>
            <person name="Yang X."/>
            <person name="Jeffery I.B."/>
            <person name="Cooney J.C."/>
            <person name="Kagawa T.F."/>
            <person name="Liu W."/>
            <person name="Song Y."/>
            <person name="Salvetti E."/>
            <person name="Wrobel A."/>
            <person name="Rasinkangas P."/>
            <person name="Parkhill J."/>
            <person name="Rea M.C."/>
            <person name="O'Sullivan O."/>
            <person name="Ritari J."/>
            <person name="Douillard F.P."/>
            <person name="Paul Ross R."/>
            <person name="Yang R."/>
            <person name="Briner A.E."/>
            <person name="Felis G.E."/>
            <person name="de Vos W.M."/>
            <person name="Barrangou R."/>
            <person name="Klaenhammer T.R."/>
            <person name="Caufield P.W."/>
            <person name="Cui Y."/>
            <person name="Zhang H."/>
            <person name="O'Toole P.W."/>
        </authorList>
    </citation>
    <scope>NUCLEOTIDE SEQUENCE [LARGE SCALE GENOMIC DNA]</scope>
    <source>
        <strain evidence="2 3">DSM 22689</strain>
    </source>
</reference>
<dbReference type="Pfam" id="PF13460">
    <property type="entry name" value="NAD_binding_10"/>
    <property type="match status" value="1"/>
</dbReference>
<protein>
    <recommendedName>
        <fullName evidence="1">NAD(P)-binding domain-containing protein</fullName>
    </recommendedName>
</protein>
<accession>A0A0R2CI46</accession>
<proteinExistence type="predicted"/>
<evidence type="ECO:0000313" key="3">
    <source>
        <dbReference type="Proteomes" id="UP000051586"/>
    </source>
</evidence>